<sequence length="876" mass="100467">MKKKQDRKKILCSIFRLSFTNTTSKGPIVVYVRTFMLSVTIDDDNNHNNSNNKEKNKNNLETARMVFESIVADLLNRFLGDFVDNLDSSQLNIGIWGVYHLFLFQTRKNAADVKQKTLLRLEEGRKNRRKPPDPVADTFAEKMVTQIIKNLQVSVSNIHVRFEDKYTNRHRPFVAGITLEKLDFQTTDDNWIPTIHKEAVKVIHKLVSLNNLSIYWNSNAELMSDLSDKKEIKKRLHEAIHDGKKRPIGYNSGTNKNGGEIKTQSETRDRWNKLEYSKEYLVHLFKNMFKAILGKTILSYLVKDILILFITFFVVYMCIISLLGKKSSVRSSIREVRMDGCGAEMLRVRDPSQPWLDLIIDTYPLDGKYDQLVQLAISPVNLKYHAPAVNNAIDVFKPPESVKLNQLTAVAMSRYEEVKSRSVTGLAHAVEKKSKLVLDIKIQPARLMISEGGIFNASKPTVLADLGMLTISTIEQKLVHFIFHKFCMMFVYHLEVICSVHYIPIHIFLRSHLNYKEINIFQIGLIISRGDNVLCNVSVLRMSCKLQMRTFDMVIMAELGAVQVSLPTFRSLDPKGDSLYLIDNNEKDGALMKLKFVQANPESPFFSTEYQMTEQAIDFKFSRLNVSLHQQGLMELKKFGENLQTEIASLHKGQDDKMEVIEEGTRKISRKLSESMESLALLARETQSTAAAEKRKRRKEKKMLEADPLIIKMRIEATIGSLAVFIGTENALDTIVAVENVCADVKMTLKTMELTASLHTIKMEDMTYGALYRFLNSAYSRFKCYMRDLCLFRKLLSVAGDKEMLKFEMTQFQRTDAEKKTMLNTDVDMKVKVRLAQMRFVFLNLWLSRLMAWLAPFQEEAVRAANAAQTVSTTFK</sequence>
<comment type="similarity">
    <text evidence="1">Belongs to the VPS13 family.</text>
</comment>
<dbReference type="GO" id="GO:0006623">
    <property type="term" value="P:protein targeting to vacuole"/>
    <property type="evidence" value="ECO:0007669"/>
    <property type="project" value="TreeGrafter"/>
</dbReference>
<organism evidence="6 7">
    <name type="scientific">Heterorhabditis bacteriophora</name>
    <name type="common">Entomopathogenic nematode worm</name>
    <dbReference type="NCBI Taxonomy" id="37862"/>
    <lineage>
        <taxon>Eukaryota</taxon>
        <taxon>Metazoa</taxon>
        <taxon>Ecdysozoa</taxon>
        <taxon>Nematoda</taxon>
        <taxon>Chromadorea</taxon>
        <taxon>Rhabditida</taxon>
        <taxon>Rhabditina</taxon>
        <taxon>Rhabditomorpha</taxon>
        <taxon>Strongyloidea</taxon>
        <taxon>Heterorhabditidae</taxon>
        <taxon>Heterorhabditis</taxon>
    </lineage>
</organism>
<evidence type="ECO:0000256" key="3">
    <source>
        <dbReference type="SAM" id="MobiDB-lite"/>
    </source>
</evidence>
<keyword evidence="2" id="KW-0813">Transport</keyword>
<dbReference type="Proteomes" id="UP000095283">
    <property type="component" value="Unplaced"/>
</dbReference>
<dbReference type="GO" id="GO:0045053">
    <property type="term" value="P:protein retention in Golgi apparatus"/>
    <property type="evidence" value="ECO:0007669"/>
    <property type="project" value="TreeGrafter"/>
</dbReference>
<name>A0A1I7W7I8_HETBA</name>
<evidence type="ECO:0000256" key="2">
    <source>
        <dbReference type="ARBA" id="ARBA00022448"/>
    </source>
</evidence>
<accession>A0A1I7W7I8</accession>
<keyword evidence="4" id="KW-0472">Membrane</keyword>
<dbReference type="AlphaFoldDB" id="A0A1I7W7I8"/>
<keyword evidence="6" id="KW-1185">Reference proteome</keyword>
<dbReference type="Pfam" id="PF12624">
    <property type="entry name" value="VPS13_N"/>
    <property type="match status" value="1"/>
</dbReference>
<feature type="transmembrane region" description="Helical" evidence="4">
    <location>
        <begin position="305"/>
        <end position="324"/>
    </location>
</feature>
<dbReference type="InterPro" id="IPR026854">
    <property type="entry name" value="VPS13_N"/>
</dbReference>
<feature type="domain" description="Chorein N-terminal" evidence="5">
    <location>
        <begin position="107"/>
        <end position="251"/>
    </location>
</feature>
<evidence type="ECO:0000313" key="7">
    <source>
        <dbReference type="WBParaSite" id="Hba_00611"/>
    </source>
</evidence>
<evidence type="ECO:0000256" key="1">
    <source>
        <dbReference type="ARBA" id="ARBA00006545"/>
    </source>
</evidence>
<reference evidence="7" key="1">
    <citation type="submission" date="2016-11" db="UniProtKB">
        <authorList>
            <consortium name="WormBaseParasite"/>
        </authorList>
    </citation>
    <scope>IDENTIFICATION</scope>
</reference>
<keyword evidence="4" id="KW-1133">Transmembrane helix</keyword>
<dbReference type="InterPro" id="IPR026847">
    <property type="entry name" value="VPS13"/>
</dbReference>
<feature type="region of interest" description="Disordered" evidence="3">
    <location>
        <begin position="244"/>
        <end position="264"/>
    </location>
</feature>
<dbReference type="WBParaSite" id="Hba_00611">
    <property type="protein sequence ID" value="Hba_00611"/>
    <property type="gene ID" value="Hba_00611"/>
</dbReference>
<proteinExistence type="inferred from homology"/>
<dbReference type="PANTHER" id="PTHR16166">
    <property type="entry name" value="VACUOLAR PROTEIN SORTING-ASSOCIATED PROTEIN VPS13"/>
    <property type="match status" value="1"/>
</dbReference>
<dbReference type="PANTHER" id="PTHR16166:SF93">
    <property type="entry name" value="INTERMEMBRANE LIPID TRANSFER PROTEIN VPS13"/>
    <property type="match status" value="1"/>
</dbReference>
<evidence type="ECO:0000259" key="5">
    <source>
        <dbReference type="Pfam" id="PF12624"/>
    </source>
</evidence>
<evidence type="ECO:0000256" key="4">
    <source>
        <dbReference type="SAM" id="Phobius"/>
    </source>
</evidence>
<protein>
    <submittedName>
        <fullName evidence="7">VPS13 domain-containing protein</fullName>
    </submittedName>
</protein>
<keyword evidence="4" id="KW-0812">Transmembrane</keyword>
<evidence type="ECO:0000313" key="6">
    <source>
        <dbReference type="Proteomes" id="UP000095283"/>
    </source>
</evidence>